<name>A0A6J7WMA4_9CAUD</name>
<sequence>MLESKIQTSCINHAKKNGWYCCKTIKVSVSGFPDLIMLKNGVCLFVEFKTIKGVQSELQKHQQKLLENQGFKYYLIRSLKEFKEIVLLL</sequence>
<dbReference type="InterPro" id="IPR011856">
    <property type="entry name" value="tRNA_endonuc-like_dom_sf"/>
</dbReference>
<dbReference type="GO" id="GO:0004518">
    <property type="term" value="F:nuclease activity"/>
    <property type="evidence" value="ECO:0007669"/>
    <property type="project" value="UniProtKB-KW"/>
</dbReference>
<evidence type="ECO:0008006" key="2">
    <source>
        <dbReference type="Google" id="ProtNLM"/>
    </source>
</evidence>
<organism evidence="1">
    <name type="scientific">uncultured Caudovirales phage</name>
    <dbReference type="NCBI Taxonomy" id="2100421"/>
    <lineage>
        <taxon>Viruses</taxon>
        <taxon>Duplodnaviria</taxon>
        <taxon>Heunggongvirae</taxon>
        <taxon>Uroviricota</taxon>
        <taxon>Caudoviricetes</taxon>
        <taxon>Peduoviridae</taxon>
        <taxon>Maltschvirus</taxon>
        <taxon>Maltschvirus maltsch</taxon>
    </lineage>
</organism>
<proteinExistence type="predicted"/>
<dbReference type="Gene3D" id="3.40.1350.10">
    <property type="match status" value="1"/>
</dbReference>
<dbReference type="EMBL" id="LR798256">
    <property type="protein sequence ID" value="CAB5217812.1"/>
    <property type="molecule type" value="Genomic_DNA"/>
</dbReference>
<dbReference type="GO" id="GO:0003676">
    <property type="term" value="F:nucleic acid binding"/>
    <property type="evidence" value="ECO:0007669"/>
    <property type="project" value="InterPro"/>
</dbReference>
<dbReference type="InterPro" id="IPR011335">
    <property type="entry name" value="Restrct_endonuc-II-like"/>
</dbReference>
<evidence type="ECO:0000313" key="1">
    <source>
        <dbReference type="EMBL" id="CAB5217812.1"/>
    </source>
</evidence>
<accession>A0A6J7WMA4</accession>
<dbReference type="GO" id="GO:0016788">
    <property type="term" value="F:hydrolase activity, acting on ester bonds"/>
    <property type="evidence" value="ECO:0007669"/>
    <property type="project" value="InterPro"/>
</dbReference>
<protein>
    <recommendedName>
        <fullName evidence="2">VRR-NUC domain containing protein</fullName>
    </recommendedName>
</protein>
<dbReference type="SUPFAM" id="SSF52980">
    <property type="entry name" value="Restriction endonuclease-like"/>
    <property type="match status" value="1"/>
</dbReference>
<gene>
    <name evidence="1" type="ORF">UFOVP207_31</name>
</gene>
<reference evidence="1" key="1">
    <citation type="submission" date="2020-05" db="EMBL/GenBank/DDBJ databases">
        <authorList>
            <person name="Chiriac C."/>
            <person name="Salcher M."/>
            <person name="Ghai R."/>
            <person name="Kavagutti S V."/>
        </authorList>
    </citation>
    <scope>NUCLEOTIDE SEQUENCE</scope>
</reference>